<sequence length="221" mass="24499">MKNIFTIVFSITMMIFLSGCAKNQELYDYSSFTKNKPKSILVVLPTNESLDIKGSSATLANSILPLSEAGYYVFPPVLVNETFKHNGVYEAKEIRNVSLEKLKEIFGADSVLYINVKKYGNNYAVLASKTEIELEAKLVDLHSGKTLWNKETKFIKSSGDSGGGLIGMLVTAVVTQIVNESTDQAYEASMIANNILFRTNCNDCILYGSYSPNFNKDLQLK</sequence>
<keyword evidence="1" id="KW-0732">Signal</keyword>
<dbReference type="PROSITE" id="PS51257">
    <property type="entry name" value="PROKAR_LIPOPROTEIN"/>
    <property type="match status" value="1"/>
</dbReference>
<organism evidence="2 3">
    <name type="scientific">Arcobacter roscoffensis</name>
    <dbReference type="NCBI Taxonomy" id="2961520"/>
    <lineage>
        <taxon>Bacteria</taxon>
        <taxon>Pseudomonadati</taxon>
        <taxon>Campylobacterota</taxon>
        <taxon>Epsilonproteobacteria</taxon>
        <taxon>Campylobacterales</taxon>
        <taxon>Arcobacteraceae</taxon>
        <taxon>Arcobacter</taxon>
    </lineage>
</organism>
<proteinExistence type="predicted"/>
<feature type="signal peptide" evidence="1">
    <location>
        <begin position="1"/>
        <end position="21"/>
    </location>
</feature>
<accession>A0ABY5E3W8</accession>
<name>A0ABY5E3W8_9BACT</name>
<evidence type="ECO:0000256" key="1">
    <source>
        <dbReference type="SAM" id="SignalP"/>
    </source>
</evidence>
<dbReference type="RefSeq" id="WP_254576429.1">
    <property type="nucleotide sequence ID" value="NZ_CP100595.1"/>
</dbReference>
<protein>
    <submittedName>
        <fullName evidence="2">DUF799 domain-containing protein</fullName>
    </submittedName>
</protein>
<dbReference type="InterPro" id="IPR008517">
    <property type="entry name" value="GNA1162-like"/>
</dbReference>
<dbReference type="EMBL" id="CP100595">
    <property type="protein sequence ID" value="UTJ06249.1"/>
    <property type="molecule type" value="Genomic_DNA"/>
</dbReference>
<evidence type="ECO:0000313" key="2">
    <source>
        <dbReference type="EMBL" id="UTJ06249.1"/>
    </source>
</evidence>
<dbReference type="Gene3D" id="3.40.50.10610">
    <property type="entry name" value="ABC-type transport auxiliary lipoprotein component"/>
    <property type="match status" value="1"/>
</dbReference>
<keyword evidence="3" id="KW-1185">Reference proteome</keyword>
<gene>
    <name evidence="2" type="ORF">NJU99_13490</name>
</gene>
<dbReference type="Proteomes" id="UP001060012">
    <property type="component" value="Chromosome"/>
</dbReference>
<evidence type="ECO:0000313" key="3">
    <source>
        <dbReference type="Proteomes" id="UP001060012"/>
    </source>
</evidence>
<dbReference type="Pfam" id="PF05643">
    <property type="entry name" value="GNA1162-like"/>
    <property type="match status" value="1"/>
</dbReference>
<feature type="chain" id="PRO_5045228633" evidence="1">
    <location>
        <begin position="22"/>
        <end position="221"/>
    </location>
</feature>
<reference evidence="2" key="1">
    <citation type="submission" date="2022-07" db="EMBL/GenBank/DDBJ databases">
        <title>Arcobacter roscoffensis sp. nov., a marine bacterium isolated from coastal seawater collected from Roscoff, France.</title>
        <authorList>
            <person name="Pascual J."/>
            <person name="Lepeaux C."/>
            <person name="Methner A."/>
            <person name="Overmann J."/>
        </authorList>
    </citation>
    <scope>NUCLEOTIDE SEQUENCE</scope>
    <source>
        <strain evidence="2">ARW1-2F2</strain>
    </source>
</reference>